<evidence type="ECO:0000256" key="2">
    <source>
        <dbReference type="ARBA" id="ARBA00009533"/>
    </source>
</evidence>
<evidence type="ECO:0000256" key="4">
    <source>
        <dbReference type="ARBA" id="ARBA00022705"/>
    </source>
</evidence>
<dbReference type="GO" id="GO:0005829">
    <property type="term" value="C:cytosol"/>
    <property type="evidence" value="ECO:0007669"/>
    <property type="project" value="TreeGrafter"/>
</dbReference>
<evidence type="ECO:0000256" key="11">
    <source>
        <dbReference type="SAM" id="MobiDB-lite"/>
    </source>
</evidence>
<evidence type="ECO:0000256" key="7">
    <source>
        <dbReference type="ARBA" id="ARBA00022898"/>
    </source>
</evidence>
<dbReference type="EMBL" id="SSTD01017768">
    <property type="protein sequence ID" value="TYJ98844.1"/>
    <property type="molecule type" value="Genomic_DNA"/>
</dbReference>
<evidence type="ECO:0000256" key="10">
    <source>
        <dbReference type="RuleBase" id="RU361171"/>
    </source>
</evidence>
<dbReference type="Gene3D" id="4.10.280.50">
    <property type="match status" value="1"/>
</dbReference>
<dbReference type="PANTHER" id="PTHR43321">
    <property type="entry name" value="GLUTAMATE DECARBOXYLASE"/>
    <property type="match status" value="1"/>
</dbReference>
<protein>
    <recommendedName>
        <fullName evidence="3 10">Glutamate decarboxylase</fullName>
        <ecNumber evidence="3 10">4.1.1.15</ecNumber>
    </recommendedName>
</protein>
<organism evidence="13 14">
    <name type="scientific">Cucumis melo var. makuwa</name>
    <name type="common">Oriental melon</name>
    <dbReference type="NCBI Taxonomy" id="1194695"/>
    <lineage>
        <taxon>Eukaryota</taxon>
        <taxon>Viridiplantae</taxon>
        <taxon>Streptophyta</taxon>
        <taxon>Embryophyta</taxon>
        <taxon>Tracheophyta</taxon>
        <taxon>Spermatophyta</taxon>
        <taxon>Magnoliopsida</taxon>
        <taxon>eudicotyledons</taxon>
        <taxon>Gunneridae</taxon>
        <taxon>Pentapetalae</taxon>
        <taxon>rosids</taxon>
        <taxon>fabids</taxon>
        <taxon>Cucurbitales</taxon>
        <taxon>Cucurbitaceae</taxon>
        <taxon>Benincaseae</taxon>
        <taxon>Cucumis</taxon>
    </lineage>
</organism>
<dbReference type="Gene3D" id="3.90.1150.160">
    <property type="match status" value="1"/>
</dbReference>
<evidence type="ECO:0000256" key="8">
    <source>
        <dbReference type="ARBA" id="ARBA00023239"/>
    </source>
</evidence>
<dbReference type="FunFam" id="3.90.1150.160:FF:000001">
    <property type="entry name" value="Glutamate decarboxylase"/>
    <property type="match status" value="1"/>
</dbReference>
<comment type="catalytic activity">
    <reaction evidence="10">
        <text>L-glutamate + H(+) = 4-aminobutanoate + CO2</text>
        <dbReference type="Rhea" id="RHEA:17785"/>
        <dbReference type="ChEBI" id="CHEBI:15378"/>
        <dbReference type="ChEBI" id="CHEBI:16526"/>
        <dbReference type="ChEBI" id="CHEBI:29985"/>
        <dbReference type="ChEBI" id="CHEBI:59888"/>
        <dbReference type="EC" id="4.1.1.15"/>
    </reaction>
</comment>
<evidence type="ECO:0000313" key="13">
    <source>
        <dbReference type="EMBL" id="TYJ98844.1"/>
    </source>
</evidence>
<dbReference type="GO" id="GO:0005516">
    <property type="term" value="F:calmodulin binding"/>
    <property type="evidence" value="ECO:0007669"/>
    <property type="project" value="UniProtKB-KW"/>
</dbReference>
<dbReference type="Pfam" id="PF04042">
    <property type="entry name" value="DNA_pol_E_B"/>
    <property type="match status" value="1"/>
</dbReference>
<dbReference type="Proteomes" id="UP000321947">
    <property type="component" value="Unassembled WGS sequence"/>
</dbReference>
<dbReference type="InterPro" id="IPR007185">
    <property type="entry name" value="DNA_pol_a/d/e_bsu"/>
</dbReference>
<keyword evidence="4" id="KW-0235">DNA replication</keyword>
<comment type="caution">
    <text evidence="13">The sequence shown here is derived from an EMBL/GenBank/DDBJ whole genome shotgun (WGS) entry which is preliminary data.</text>
</comment>
<evidence type="ECO:0000256" key="9">
    <source>
        <dbReference type="PIRSR" id="PIRSR602129-50"/>
    </source>
</evidence>
<dbReference type="InterPro" id="IPR015421">
    <property type="entry name" value="PyrdxlP-dep_Trfase_major"/>
</dbReference>
<dbReference type="InterPro" id="IPR002129">
    <property type="entry name" value="PyrdxlP-dep_de-COase"/>
</dbReference>
<dbReference type="GO" id="GO:0006260">
    <property type="term" value="P:DNA replication"/>
    <property type="evidence" value="ECO:0007669"/>
    <property type="project" value="UniProtKB-KW"/>
</dbReference>
<keyword evidence="5 10" id="KW-0210">Decarboxylase</keyword>
<reference evidence="13 14" key="1">
    <citation type="submission" date="2019-08" db="EMBL/GenBank/DDBJ databases">
        <title>Draft genome sequences of two oriental melons (Cucumis melo L. var makuwa).</title>
        <authorList>
            <person name="Kwon S.-Y."/>
        </authorList>
    </citation>
    <scope>NUCLEOTIDE SEQUENCE [LARGE SCALE GENOMIC DNA]</scope>
    <source>
        <strain evidence="14">cv. Chang Bougi</strain>
        <tissue evidence="13">Leaf</tissue>
    </source>
</reference>
<comment type="similarity">
    <text evidence="2 10">Belongs to the group II decarboxylase family.</text>
</comment>
<dbReference type="GO" id="GO:0004351">
    <property type="term" value="F:glutamate decarboxylase activity"/>
    <property type="evidence" value="ECO:0007669"/>
    <property type="project" value="UniProtKB-EC"/>
</dbReference>
<dbReference type="EC" id="4.1.1.15" evidence="3 10"/>
<evidence type="ECO:0000256" key="1">
    <source>
        <dbReference type="ARBA" id="ARBA00001933"/>
    </source>
</evidence>
<evidence type="ECO:0000256" key="6">
    <source>
        <dbReference type="ARBA" id="ARBA00022860"/>
    </source>
</evidence>
<sequence length="1151" mass="129544">MVLTTVADSGDSVNCTFGSRYLRSPPPKFKLGEQSIPKDAAYQIIHDELMLDGTPRLNLASFVTTWMEPECDNLIMASLNKNYVDMDEYPVTTELQNRCVNMIARLFHAPIGDQEAAVGVGTVGSSEAIMLAGLAFKRKWQQRRKSQGKPYDKPNIVTGANVQVCWEKFARYFEVELKEVKLSEGFYVMDPVKAVELVDENTICVAAILGSTLTGEFEDVKLLNELLSKKNKETGWDTPIHVDAASGGFIAPFLYPDLEWDFRLPLVKSINVSGHKYGLVYPGVGWVVWRSNQDLPEELVFHINYLGSDQPTFTLNFSKGSSQIIAQYYQFIRLGFEGYKNVMENCRENARVLREGIEKMGRFDVVSKDVGVPLVAFTLKDSSKHTVFEISENLRRFGWIVPAYTMPPDAQHIAVLRVVIREDFSRSLAERLISDIDKVLKEVEALPIRVSLAEVKAGVEDSGRVRKHVKKSEREIEEEVTTYWRRLVDGKRTGACYRPIFFNLQFSFLSAGPYSRPPTSPLALQAGRFLSPAGPYLSARPSSRPHPLRRCPVARTSSQPPPSPTLSSRLPLIPLVFHNVVRPPFLPVVRLPANTSNLVLNLFSAYTYRSQRMDALTLRKKVQRKAKIRGLYSIKLEALDEIVSFVSRFHGFEDDAIELVLDDLHEESLKSPILEKDGVHRVISKLLAAEEAEEASPNTITSTTALCIIDAFDISKFRYDPIKKIFHRHTGDLPIHGDAPAKAALYRDRFLLLSQRLSRDQHFSKPAFDIGMSHFGSCEISPIQSLVGQTGRKWVMGVISQMEDGHFYLEDLTASVEINLSNAISFTGNFYDHKITTGLFTENTIIVAEGEMLVEGIFQVVTCGFPPLEERDKSLKLLAGQDFFGGGVLPKEETLRLADLEKKAVNDMFVILSDIWLDSEEAMGKLETILDGFENVEVVPSLFVLMGNFCSHPCNIAFNSFSSLRLQFGKLGKMIAAHPRLNKHSKFLFIPGPDDAGPSTVLPRCALPKYLTEELQVHVPNATFSSNPCRVRFYTQEIVFFRQDLLYRMRRSCLIPPSTEETSDPFEHLVATITHQSHLCPLPLVIQPIIWNYDHCLHLYPTPHVIVLGDRSKQQAFKYTGITCFNPGSFTNDSTFVAYRPCNQEVELSAL</sequence>
<dbReference type="Gene3D" id="3.60.21.60">
    <property type="match status" value="1"/>
</dbReference>
<proteinExistence type="inferred from homology"/>
<evidence type="ECO:0000313" key="14">
    <source>
        <dbReference type="Proteomes" id="UP000321947"/>
    </source>
</evidence>
<dbReference type="AlphaFoldDB" id="A0A5D3BIF9"/>
<keyword evidence="7 9" id="KW-0663">Pyridoxal phosphate</keyword>
<dbReference type="GO" id="GO:0030170">
    <property type="term" value="F:pyridoxal phosphate binding"/>
    <property type="evidence" value="ECO:0007669"/>
    <property type="project" value="InterPro"/>
</dbReference>
<dbReference type="Pfam" id="PF00282">
    <property type="entry name" value="Pyridoxal_deC"/>
    <property type="match status" value="1"/>
</dbReference>
<dbReference type="FunFam" id="3.40.640.10:FF:000022">
    <property type="entry name" value="Glutamate decarboxylase"/>
    <property type="match status" value="1"/>
</dbReference>
<accession>A0A5D3BIF9</accession>
<evidence type="ECO:0000256" key="3">
    <source>
        <dbReference type="ARBA" id="ARBA00012421"/>
    </source>
</evidence>
<dbReference type="CDD" id="cd06450">
    <property type="entry name" value="DOPA_deC_like"/>
    <property type="match status" value="1"/>
</dbReference>
<gene>
    <name evidence="13" type="ORF">E5676_scaffold248G00380</name>
</gene>
<name>A0A5D3BIF9_CUCMM</name>
<dbReference type="FunFam" id="4.10.280.50:FF:000001">
    <property type="entry name" value="Glutamate decarboxylase"/>
    <property type="match status" value="1"/>
</dbReference>
<dbReference type="GO" id="GO:0003677">
    <property type="term" value="F:DNA binding"/>
    <property type="evidence" value="ECO:0007669"/>
    <property type="project" value="InterPro"/>
</dbReference>
<comment type="cofactor">
    <cofactor evidence="1 9 10">
        <name>pyridoxal 5'-phosphate</name>
        <dbReference type="ChEBI" id="CHEBI:597326"/>
    </cofactor>
</comment>
<evidence type="ECO:0000259" key="12">
    <source>
        <dbReference type="Pfam" id="PF04042"/>
    </source>
</evidence>
<evidence type="ECO:0000256" key="5">
    <source>
        <dbReference type="ARBA" id="ARBA00022793"/>
    </source>
</evidence>
<keyword evidence="6" id="KW-0112">Calmodulin-binding</keyword>
<feature type="region of interest" description="Disordered" evidence="11">
    <location>
        <begin position="538"/>
        <end position="566"/>
    </location>
</feature>
<dbReference type="Gene3D" id="3.40.640.10">
    <property type="entry name" value="Type I PLP-dependent aspartate aminotransferase-like (Major domain)"/>
    <property type="match status" value="1"/>
</dbReference>
<dbReference type="SUPFAM" id="SSF53383">
    <property type="entry name" value="PLP-dependent transferases"/>
    <property type="match status" value="1"/>
</dbReference>
<dbReference type="GO" id="GO:0006538">
    <property type="term" value="P:L-glutamate catabolic process"/>
    <property type="evidence" value="ECO:0007669"/>
    <property type="project" value="TreeGrafter"/>
</dbReference>
<dbReference type="NCBIfam" id="TIGR01788">
    <property type="entry name" value="Glu-decarb-GAD"/>
    <property type="match status" value="1"/>
</dbReference>
<feature type="modified residue" description="N6-(pyridoxal phosphate)lysine" evidence="9">
    <location>
        <position position="276"/>
    </location>
</feature>
<dbReference type="InterPro" id="IPR015424">
    <property type="entry name" value="PyrdxlP-dep_Trfase"/>
</dbReference>
<dbReference type="Gene3D" id="1.10.8.60">
    <property type="match status" value="1"/>
</dbReference>
<dbReference type="InterPro" id="IPR010107">
    <property type="entry name" value="Glutamate_decarboxylase"/>
</dbReference>
<keyword evidence="8 10" id="KW-0456">Lyase</keyword>
<dbReference type="PANTHER" id="PTHR43321:SF22">
    <property type="entry name" value="GLUTAMATE DECARBOXYLASE 5"/>
    <property type="match status" value="1"/>
</dbReference>
<feature type="domain" description="DNA polymerase alpha/delta/epsilon subunit B" evidence="12">
    <location>
        <begin position="909"/>
        <end position="1114"/>
    </location>
</feature>